<evidence type="ECO:0000259" key="2">
    <source>
        <dbReference type="PROSITE" id="PS51729"/>
    </source>
</evidence>
<name>A0A8J3BMQ9_9ACTN</name>
<reference evidence="3" key="2">
    <citation type="submission" date="2020-09" db="EMBL/GenBank/DDBJ databases">
        <authorList>
            <person name="Sun Q."/>
            <person name="Ohkuma M."/>
        </authorList>
    </citation>
    <scope>NUCLEOTIDE SEQUENCE</scope>
    <source>
        <strain evidence="3">JCM 3091</strain>
    </source>
</reference>
<dbReference type="PROSITE" id="PS51729">
    <property type="entry name" value="GNAT_YJDJ"/>
    <property type="match status" value="1"/>
</dbReference>
<dbReference type="PANTHER" id="PTHR31435:SF10">
    <property type="entry name" value="BSR4717 PROTEIN"/>
    <property type="match status" value="1"/>
</dbReference>
<keyword evidence="4" id="KW-1185">Reference proteome</keyword>
<feature type="domain" description="N-acetyltransferase" evidence="2">
    <location>
        <begin position="6"/>
        <end position="92"/>
    </location>
</feature>
<dbReference type="RefSeq" id="WP_189113755.1">
    <property type="nucleotide sequence ID" value="NZ_BMQC01000005.1"/>
</dbReference>
<dbReference type="Gene3D" id="3.40.630.30">
    <property type="match status" value="1"/>
</dbReference>
<dbReference type="PANTHER" id="PTHR31435">
    <property type="entry name" value="PROTEIN NATD1"/>
    <property type="match status" value="1"/>
</dbReference>
<evidence type="ECO:0000259" key="1">
    <source>
        <dbReference type="PROSITE" id="PS51186"/>
    </source>
</evidence>
<dbReference type="CDD" id="cd04301">
    <property type="entry name" value="NAT_SF"/>
    <property type="match status" value="1"/>
</dbReference>
<gene>
    <name evidence="3" type="ORF">GCM10010124_17810</name>
</gene>
<dbReference type="EMBL" id="BMQC01000005">
    <property type="protein sequence ID" value="GGK25668.1"/>
    <property type="molecule type" value="Genomic_DNA"/>
</dbReference>
<dbReference type="AlphaFoldDB" id="A0A8J3BMQ9"/>
<dbReference type="PROSITE" id="PS51186">
    <property type="entry name" value="GNAT"/>
    <property type="match status" value="1"/>
</dbReference>
<dbReference type="InterPro" id="IPR031165">
    <property type="entry name" value="GNAT_YJDJ"/>
</dbReference>
<accession>A0A8J3BMQ9</accession>
<dbReference type="Proteomes" id="UP000662200">
    <property type="component" value="Unassembled WGS sequence"/>
</dbReference>
<proteinExistence type="predicted"/>
<evidence type="ECO:0000313" key="4">
    <source>
        <dbReference type="Proteomes" id="UP000662200"/>
    </source>
</evidence>
<dbReference type="InterPro" id="IPR045057">
    <property type="entry name" value="Gcn5-rel_NAT"/>
</dbReference>
<reference evidence="3" key="1">
    <citation type="journal article" date="2014" name="Int. J. Syst. Evol. Microbiol.">
        <title>Complete genome sequence of Corynebacterium casei LMG S-19264T (=DSM 44701T), isolated from a smear-ripened cheese.</title>
        <authorList>
            <consortium name="US DOE Joint Genome Institute (JGI-PGF)"/>
            <person name="Walter F."/>
            <person name="Albersmeier A."/>
            <person name="Kalinowski J."/>
            <person name="Ruckert C."/>
        </authorList>
    </citation>
    <scope>NUCLEOTIDE SEQUENCE</scope>
    <source>
        <strain evidence="3">JCM 3091</strain>
    </source>
</reference>
<organism evidence="3 4">
    <name type="scientific">Pilimelia terevasa</name>
    <dbReference type="NCBI Taxonomy" id="53372"/>
    <lineage>
        <taxon>Bacteria</taxon>
        <taxon>Bacillati</taxon>
        <taxon>Actinomycetota</taxon>
        <taxon>Actinomycetes</taxon>
        <taxon>Micromonosporales</taxon>
        <taxon>Micromonosporaceae</taxon>
        <taxon>Pilimelia</taxon>
    </lineage>
</organism>
<dbReference type="InterPro" id="IPR000182">
    <property type="entry name" value="GNAT_dom"/>
</dbReference>
<dbReference type="GO" id="GO:0016747">
    <property type="term" value="F:acyltransferase activity, transferring groups other than amino-acyl groups"/>
    <property type="evidence" value="ECO:0007669"/>
    <property type="project" value="InterPro"/>
</dbReference>
<dbReference type="InterPro" id="IPR016181">
    <property type="entry name" value="Acyl_CoA_acyltransferase"/>
</dbReference>
<dbReference type="Pfam" id="PF14542">
    <property type="entry name" value="Acetyltransf_CG"/>
    <property type="match status" value="1"/>
</dbReference>
<protein>
    <submittedName>
        <fullName evidence="3">N-acetyltransferase</fullName>
    </submittedName>
</protein>
<sequence length="96" mass="10287">MDITVTEQPDQHRFVARAGADEVGVLDYQLRGEVLALTHTGVDPARRGDGIATTLVTRALDEIRASGRRVVPVCPFVGHVLARHPEYADLAVGDAG</sequence>
<dbReference type="SUPFAM" id="SSF55729">
    <property type="entry name" value="Acyl-CoA N-acyltransferases (Nat)"/>
    <property type="match status" value="1"/>
</dbReference>
<comment type="caution">
    <text evidence="3">The sequence shown here is derived from an EMBL/GenBank/DDBJ whole genome shotgun (WGS) entry which is preliminary data.</text>
</comment>
<feature type="domain" description="N-acetyltransferase" evidence="1">
    <location>
        <begin position="1"/>
        <end position="96"/>
    </location>
</feature>
<evidence type="ECO:0000313" key="3">
    <source>
        <dbReference type="EMBL" id="GGK25668.1"/>
    </source>
</evidence>